<evidence type="ECO:0000256" key="1">
    <source>
        <dbReference type="ARBA" id="ARBA00004141"/>
    </source>
</evidence>
<comment type="similarity">
    <text evidence="2 6">Belongs to the ABC-3 integral membrane protein family.</text>
</comment>
<feature type="transmembrane region" description="Helical" evidence="7">
    <location>
        <begin position="86"/>
        <end position="113"/>
    </location>
</feature>
<dbReference type="SUPFAM" id="SSF81345">
    <property type="entry name" value="ABC transporter involved in vitamin B12 uptake, BtuC"/>
    <property type="match status" value="1"/>
</dbReference>
<dbReference type="InterPro" id="IPR037294">
    <property type="entry name" value="ABC_BtuC-like"/>
</dbReference>
<feature type="transmembrane region" description="Helical" evidence="7">
    <location>
        <begin position="243"/>
        <end position="263"/>
    </location>
</feature>
<dbReference type="InterPro" id="IPR001626">
    <property type="entry name" value="ABC_TroCD"/>
</dbReference>
<feature type="transmembrane region" description="Helical" evidence="7">
    <location>
        <begin position="216"/>
        <end position="237"/>
    </location>
</feature>
<protein>
    <submittedName>
        <fullName evidence="8">Metal ABC transporter permease</fullName>
    </submittedName>
</protein>
<dbReference type="Gene3D" id="1.10.3470.10">
    <property type="entry name" value="ABC transporter involved in vitamin B12 uptake, BtuC"/>
    <property type="match status" value="1"/>
</dbReference>
<dbReference type="GO" id="GO:0010043">
    <property type="term" value="P:response to zinc ion"/>
    <property type="evidence" value="ECO:0007669"/>
    <property type="project" value="TreeGrafter"/>
</dbReference>
<name>A0A2M6WIF0_9BACT</name>
<feature type="transmembrane region" description="Helical" evidence="7">
    <location>
        <begin position="133"/>
        <end position="151"/>
    </location>
</feature>
<dbReference type="GO" id="GO:0055085">
    <property type="term" value="P:transmembrane transport"/>
    <property type="evidence" value="ECO:0007669"/>
    <property type="project" value="InterPro"/>
</dbReference>
<sequence length="267" mass="28669">MLEIFQYDFMIRAFIGGMAIAITAPLIGMFLVVRRYSLMADTLAHVSLVGVAFGILLGINPVLAALATSVLAAIGIEHIRATSKYIFGESILALFLSGSLAIAAVLLSFARGFNVSLFSFLFGSITIVSPFDVYLILGVNTFVVFAVLLLYKELFFVSFDEETARAVGVPSVFINMVLVILTAVVVSLAMRIVGILLVGALMVIPVLAAMQFGKGFRYTVVFSIILSLFSVVVGLFLSFYLDLASGGTIVVVALSVFLLSFFLNRGD</sequence>
<comment type="subcellular location">
    <subcellularLocation>
        <location evidence="6">Cell membrane</location>
        <topology evidence="6">Multi-pass membrane protein</topology>
    </subcellularLocation>
    <subcellularLocation>
        <location evidence="1">Membrane</location>
        <topology evidence="1">Multi-pass membrane protein</topology>
    </subcellularLocation>
</comment>
<evidence type="ECO:0000256" key="3">
    <source>
        <dbReference type="ARBA" id="ARBA00022692"/>
    </source>
</evidence>
<feature type="transmembrane region" description="Helical" evidence="7">
    <location>
        <begin position="163"/>
        <end position="186"/>
    </location>
</feature>
<evidence type="ECO:0000256" key="7">
    <source>
        <dbReference type="SAM" id="Phobius"/>
    </source>
</evidence>
<dbReference type="AlphaFoldDB" id="A0A2M6WIF0"/>
<keyword evidence="6" id="KW-0813">Transport</keyword>
<dbReference type="GO" id="GO:0043190">
    <property type="term" value="C:ATP-binding cassette (ABC) transporter complex"/>
    <property type="evidence" value="ECO:0007669"/>
    <property type="project" value="InterPro"/>
</dbReference>
<accession>A0A2M6WIF0</accession>
<evidence type="ECO:0000313" key="8">
    <source>
        <dbReference type="EMBL" id="PIT92581.1"/>
    </source>
</evidence>
<proteinExistence type="inferred from homology"/>
<evidence type="ECO:0000256" key="4">
    <source>
        <dbReference type="ARBA" id="ARBA00022989"/>
    </source>
</evidence>
<reference evidence="9" key="1">
    <citation type="submission" date="2017-09" db="EMBL/GenBank/DDBJ databases">
        <title>Depth-based differentiation of microbial function through sediment-hosted aquifers and enrichment of novel symbionts in the deep terrestrial subsurface.</title>
        <authorList>
            <person name="Probst A.J."/>
            <person name="Ladd B."/>
            <person name="Jarett J.K."/>
            <person name="Geller-Mcgrath D.E."/>
            <person name="Sieber C.M.K."/>
            <person name="Emerson J.B."/>
            <person name="Anantharaman K."/>
            <person name="Thomas B.C."/>
            <person name="Malmstrom R."/>
            <person name="Stieglmeier M."/>
            <person name="Klingl A."/>
            <person name="Woyke T."/>
            <person name="Ryan C.M."/>
            <person name="Banfield J.F."/>
        </authorList>
    </citation>
    <scope>NUCLEOTIDE SEQUENCE [LARGE SCALE GENOMIC DNA]</scope>
</reference>
<feature type="transmembrane region" description="Helical" evidence="7">
    <location>
        <begin position="45"/>
        <end position="74"/>
    </location>
</feature>
<keyword evidence="4 7" id="KW-1133">Transmembrane helix</keyword>
<keyword evidence="3 6" id="KW-0812">Transmembrane</keyword>
<dbReference type="Proteomes" id="UP000228635">
    <property type="component" value="Unassembled WGS sequence"/>
</dbReference>
<dbReference type="PANTHER" id="PTHR30477:SF0">
    <property type="entry name" value="METAL TRANSPORT SYSTEM MEMBRANE PROTEIN TM_0125-RELATED"/>
    <property type="match status" value="1"/>
</dbReference>
<organism evidence="8 9">
    <name type="scientific">Candidatus Harrisonbacteria bacterium CG10_big_fil_rev_8_21_14_0_10_42_17</name>
    <dbReference type="NCBI Taxonomy" id="1974584"/>
    <lineage>
        <taxon>Bacteria</taxon>
        <taxon>Candidatus Harrisoniibacteriota</taxon>
    </lineage>
</organism>
<keyword evidence="5 7" id="KW-0472">Membrane</keyword>
<feature type="transmembrane region" description="Helical" evidence="7">
    <location>
        <begin position="12"/>
        <end position="33"/>
    </location>
</feature>
<dbReference type="EMBL" id="PFBA01000013">
    <property type="protein sequence ID" value="PIT92581.1"/>
    <property type="molecule type" value="Genomic_DNA"/>
</dbReference>
<evidence type="ECO:0000256" key="2">
    <source>
        <dbReference type="ARBA" id="ARBA00008034"/>
    </source>
</evidence>
<dbReference type="Pfam" id="PF00950">
    <property type="entry name" value="ABC-3"/>
    <property type="match status" value="1"/>
</dbReference>
<gene>
    <name evidence="8" type="ORF">COU08_01130</name>
</gene>
<evidence type="ECO:0000313" key="9">
    <source>
        <dbReference type="Proteomes" id="UP000228635"/>
    </source>
</evidence>
<evidence type="ECO:0000256" key="5">
    <source>
        <dbReference type="ARBA" id="ARBA00023136"/>
    </source>
</evidence>
<dbReference type="PANTHER" id="PTHR30477">
    <property type="entry name" value="ABC-TRANSPORTER METAL-BINDING PROTEIN"/>
    <property type="match status" value="1"/>
</dbReference>
<feature type="transmembrane region" description="Helical" evidence="7">
    <location>
        <begin position="192"/>
        <end position="209"/>
    </location>
</feature>
<evidence type="ECO:0000256" key="6">
    <source>
        <dbReference type="RuleBase" id="RU003943"/>
    </source>
</evidence>
<comment type="caution">
    <text evidence="8">The sequence shown here is derived from an EMBL/GenBank/DDBJ whole genome shotgun (WGS) entry which is preliminary data.</text>
</comment>